<dbReference type="AlphaFoldDB" id="A0A0C1R238"/>
<protein>
    <recommendedName>
        <fullName evidence="4">ParB/Sulfiredoxin domain-containing protein</fullName>
    </recommendedName>
</protein>
<feature type="region of interest" description="Disordered" evidence="2">
    <location>
        <begin position="236"/>
        <end position="274"/>
    </location>
</feature>
<keyword evidence="1" id="KW-0175">Coiled coil</keyword>
<name>A0A0C1R238_9CYAN</name>
<organism evidence="3">
    <name type="scientific">Tolypothrix bouteillei VB521301</name>
    <dbReference type="NCBI Taxonomy" id="1479485"/>
    <lineage>
        <taxon>Bacteria</taxon>
        <taxon>Bacillati</taxon>
        <taxon>Cyanobacteriota</taxon>
        <taxon>Cyanophyceae</taxon>
        <taxon>Nostocales</taxon>
        <taxon>Tolypothrichaceae</taxon>
        <taxon>Tolypothrix</taxon>
    </lineage>
</organism>
<proteinExistence type="predicted"/>
<dbReference type="EMBL" id="JHEG02000053">
    <property type="protein sequence ID" value="KIE09918.1"/>
    <property type="molecule type" value="Genomic_DNA"/>
</dbReference>
<reference evidence="3" key="1">
    <citation type="journal article" date="2015" name="Genome Announc.">
        <title>Draft Genome Sequence of Tolypothrix boutellei Strain VB521301.</title>
        <authorList>
            <person name="Chandrababunaidu M.M."/>
            <person name="Singh D."/>
            <person name="Sen D."/>
            <person name="Bhan S."/>
            <person name="Das S."/>
            <person name="Gupta A."/>
            <person name="Adhikary S.P."/>
            <person name="Tripathy S."/>
        </authorList>
    </citation>
    <scope>NUCLEOTIDE SEQUENCE</scope>
    <source>
        <strain evidence="3">VB521301</strain>
    </source>
</reference>
<feature type="compositionally biased region" description="Low complexity" evidence="2">
    <location>
        <begin position="260"/>
        <end position="271"/>
    </location>
</feature>
<dbReference type="STRING" id="1479485.DA73_0224665"/>
<comment type="caution">
    <text evidence="3">The sequence shown here is derived from an EMBL/GenBank/DDBJ whole genome shotgun (WGS) entry which is preliminary data.</text>
</comment>
<gene>
    <name evidence="3" type="ORF">DA73_0224665</name>
</gene>
<evidence type="ECO:0008006" key="4">
    <source>
        <dbReference type="Google" id="ProtNLM"/>
    </source>
</evidence>
<feature type="coiled-coil region" evidence="1">
    <location>
        <begin position="324"/>
        <end position="351"/>
    </location>
</feature>
<evidence type="ECO:0000313" key="3">
    <source>
        <dbReference type="EMBL" id="KIE09918.1"/>
    </source>
</evidence>
<accession>A0A0C1R238</accession>
<feature type="compositionally biased region" description="Basic and acidic residues" evidence="2">
    <location>
        <begin position="529"/>
        <end position="541"/>
    </location>
</feature>
<evidence type="ECO:0000256" key="1">
    <source>
        <dbReference type="SAM" id="Coils"/>
    </source>
</evidence>
<evidence type="ECO:0000256" key="2">
    <source>
        <dbReference type="SAM" id="MobiDB-lite"/>
    </source>
</evidence>
<feature type="region of interest" description="Disordered" evidence="2">
    <location>
        <begin position="515"/>
        <end position="541"/>
    </location>
</feature>
<sequence length="780" mass="88126">MAVGRYGLKNRQAQTDQLVATQVVWGNIKVKEEERMVASLETIEFKPGQEVFVKKGNKKVKRIVGDKKGIGQHLGQVLTLGGRTGKQEIWENPWNLQLVDREASQASQKQSDEAFETLKQDESVLNGKKQLLEKVWRSLSPMWNAESTLWEDFQERGETDFERDRLTEALKNFQSKGMVVSDDGYWKKSDRYAFKLWIDIQDEVVEILHLPVTESNLTFSIAEINPTLEQFEKQDTAKRSLNTNQETVWPKDVPNADRNQQQTQETLQEQESLPSTTFAAELAWDSQQHRSSLEDLKSSDSARLTATVETSSASDTPVFQLQETLELEKTLQGLNQELSQLRQTANHLVSMENGGGQTTSETFSQHSSISLEVANQNISVLRMLQESSVAPTNLEEPPEDFLNGFSGSFPAAGIMCSGKLSTAQSLELPSLENDSFWLRSPQALSSSSEETRPPGQSKLEVQLKELGLLGQQEVLNPEFLAKGLYNLPANWANPSVSLPATEILEIKEKPTEIALTPDQLPLPSVTSSELKKPEEKSKNKKQVEAVQLAQATKQLMIAVLEQIREGLHWIDPNLITLDAGTQSRVETDKPTVSYYAEQMKNDLWEWEASPVGLLWDGEALLPWDGHHRIEAAIAAGKNLLARVQQGDLRRAIALSCGSNKKPSLRRTREDNQKTIEMLEDLRKQHGDEWLLQIINAELPQDKQFKEVSLRAIESYTGIPFSTIRNVQKRKKTDKDKEKTEKIAFTPTPDEMQIIETIMEAEELDKPSEVIRWLLQNYQES</sequence>